<feature type="domain" description="Peptidase M13 N-terminal" evidence="1">
    <location>
        <begin position="20"/>
        <end position="121"/>
    </location>
</feature>
<name>A0A449AH75_9BACT</name>
<gene>
    <name evidence="2" type="ORF">NCTC10142_00082</name>
</gene>
<keyword evidence="2" id="KW-0614">Plasmid</keyword>
<dbReference type="InterPro" id="IPR008753">
    <property type="entry name" value="Peptidase_M13_N"/>
</dbReference>
<dbReference type="AlphaFoldDB" id="A0A449AH75"/>
<dbReference type="InterPro" id="IPR042089">
    <property type="entry name" value="Peptidase_M13_dom_2"/>
</dbReference>
<evidence type="ECO:0000259" key="1">
    <source>
        <dbReference type="Pfam" id="PF05649"/>
    </source>
</evidence>
<sequence length="123" mass="14484">MEKISSFKELFSKGRDFWIQYGALPLSIDIFEDFVDNTKRIIWISNPEISILPSKETYQNQEASKLIEAWKKMVNDLLLSYGKTQTQSEKLINQAIEFDQLYKDFLLSSVEWANYVALYNLKE</sequence>
<organism evidence="2 3">
    <name type="scientific">Mycoplasmopsis cynos</name>
    <dbReference type="NCBI Taxonomy" id="171284"/>
    <lineage>
        <taxon>Bacteria</taxon>
        <taxon>Bacillati</taxon>
        <taxon>Mycoplasmatota</taxon>
        <taxon>Mycoplasmoidales</taxon>
        <taxon>Metamycoplasmataceae</taxon>
        <taxon>Mycoplasmopsis</taxon>
    </lineage>
</organism>
<dbReference type="Gene3D" id="1.10.1380.10">
    <property type="entry name" value="Neutral endopeptidase , domain2"/>
    <property type="match status" value="1"/>
</dbReference>
<dbReference type="Pfam" id="PF05649">
    <property type="entry name" value="Peptidase_M13_N"/>
    <property type="match status" value="1"/>
</dbReference>
<protein>
    <recommendedName>
        <fullName evidence="1">Peptidase M13 N-terminal domain-containing protein</fullName>
    </recommendedName>
</protein>
<evidence type="ECO:0000313" key="2">
    <source>
        <dbReference type="EMBL" id="VEU64342.1"/>
    </source>
</evidence>
<proteinExistence type="predicted"/>
<evidence type="ECO:0000313" key="3">
    <source>
        <dbReference type="Proteomes" id="UP000289506"/>
    </source>
</evidence>
<dbReference type="SUPFAM" id="SSF55486">
    <property type="entry name" value="Metalloproteases ('zincins'), catalytic domain"/>
    <property type="match status" value="1"/>
</dbReference>
<reference evidence="2 3" key="1">
    <citation type="submission" date="2019-01" db="EMBL/GenBank/DDBJ databases">
        <authorList>
            <consortium name="Pathogen Informatics"/>
        </authorList>
    </citation>
    <scope>NUCLEOTIDE SEQUENCE [LARGE SCALE GENOMIC DNA]</scope>
    <source>
        <strain evidence="2 3">NCTC10142</strain>
        <plasmid evidence="3">12</plasmid>
    </source>
</reference>
<dbReference type="EMBL" id="LR214985">
    <property type="protein sequence ID" value="VEU64342.1"/>
    <property type="molecule type" value="Genomic_DNA"/>
</dbReference>
<geneLocation type="plasmid" evidence="2 3">
    <name>12</name>
</geneLocation>
<dbReference type="GO" id="GO:0006508">
    <property type="term" value="P:proteolysis"/>
    <property type="evidence" value="ECO:0007669"/>
    <property type="project" value="InterPro"/>
</dbReference>
<dbReference type="Proteomes" id="UP000289506">
    <property type="component" value="Plasmid 12"/>
</dbReference>
<accession>A0A449AH75</accession>